<evidence type="ECO:0000256" key="3">
    <source>
        <dbReference type="ARBA" id="ARBA00024347"/>
    </source>
</evidence>
<dbReference type="OrthoDB" id="6133115at2759"/>
<evidence type="ECO:0000313" key="5">
    <source>
        <dbReference type="EMBL" id="KAJ8245004.1"/>
    </source>
</evidence>
<accession>A0A9Q1CTN4</accession>
<dbReference type="Proteomes" id="UP001152803">
    <property type="component" value="Unassembled WGS sequence"/>
</dbReference>
<dbReference type="AlphaFoldDB" id="A0A9Q1CTN4"/>
<organism evidence="5 6">
    <name type="scientific">Conger conger</name>
    <name type="common">Conger eel</name>
    <name type="synonym">Muraena conger</name>
    <dbReference type="NCBI Taxonomy" id="82655"/>
    <lineage>
        <taxon>Eukaryota</taxon>
        <taxon>Metazoa</taxon>
        <taxon>Chordata</taxon>
        <taxon>Craniata</taxon>
        <taxon>Vertebrata</taxon>
        <taxon>Euteleostomi</taxon>
        <taxon>Actinopterygii</taxon>
        <taxon>Neopterygii</taxon>
        <taxon>Teleostei</taxon>
        <taxon>Anguilliformes</taxon>
        <taxon>Congridae</taxon>
        <taxon>Conger</taxon>
    </lineage>
</organism>
<gene>
    <name evidence="5" type="ORF">COCON_G00236520</name>
</gene>
<dbReference type="Pfam" id="PF23466">
    <property type="entry name" value="WWE_4"/>
    <property type="match status" value="1"/>
</dbReference>
<comment type="similarity">
    <text evidence="3">Belongs to the ARTD/PARP family.</text>
</comment>
<keyword evidence="2" id="KW-0539">Nucleus</keyword>
<feature type="domain" description="WWE" evidence="4">
    <location>
        <begin position="60"/>
        <end position="145"/>
    </location>
</feature>
<dbReference type="GO" id="GO:1990404">
    <property type="term" value="F:NAD+-protein mono-ADP-ribosyltransferase activity"/>
    <property type="evidence" value="ECO:0007669"/>
    <property type="project" value="TreeGrafter"/>
</dbReference>
<name>A0A9Q1CTN4_CONCO</name>
<comment type="caution">
    <text evidence="5">The sequence shown here is derived from an EMBL/GenBank/DDBJ whole genome shotgun (WGS) entry which is preliminary data.</text>
</comment>
<proteinExistence type="inferred from homology"/>
<dbReference type="PANTHER" id="PTHR45740:SF15">
    <property type="entry name" value="ZINC FINGER CCCH TYPE DOMAIN CONTAINING 1-LIKE"/>
    <property type="match status" value="1"/>
</dbReference>
<dbReference type="PROSITE" id="PS50918">
    <property type="entry name" value="WWE"/>
    <property type="match status" value="1"/>
</dbReference>
<evidence type="ECO:0000259" key="4">
    <source>
        <dbReference type="PROSITE" id="PS50918"/>
    </source>
</evidence>
<evidence type="ECO:0000256" key="1">
    <source>
        <dbReference type="ARBA" id="ARBA00004123"/>
    </source>
</evidence>
<dbReference type="InterPro" id="IPR037197">
    <property type="entry name" value="WWE_dom_sf"/>
</dbReference>
<dbReference type="EMBL" id="JAFJMO010001641">
    <property type="protein sequence ID" value="KAJ8245004.1"/>
    <property type="molecule type" value="Genomic_DNA"/>
</dbReference>
<dbReference type="InterPro" id="IPR004170">
    <property type="entry name" value="WWE_dom"/>
</dbReference>
<protein>
    <recommendedName>
        <fullName evidence="4">WWE domain-containing protein</fullName>
    </recommendedName>
</protein>
<keyword evidence="6" id="KW-1185">Reference proteome</keyword>
<dbReference type="InterPro" id="IPR051712">
    <property type="entry name" value="ARTD-AVP"/>
</dbReference>
<dbReference type="SUPFAM" id="SSF117839">
    <property type="entry name" value="WWE domain"/>
    <property type="match status" value="1"/>
</dbReference>
<dbReference type="GO" id="GO:0003950">
    <property type="term" value="F:NAD+ poly-ADP-ribosyltransferase activity"/>
    <property type="evidence" value="ECO:0007669"/>
    <property type="project" value="TreeGrafter"/>
</dbReference>
<reference evidence="5" key="1">
    <citation type="journal article" date="2023" name="Science">
        <title>Genome structures resolve the early diversification of teleost fishes.</title>
        <authorList>
            <person name="Parey E."/>
            <person name="Louis A."/>
            <person name="Montfort J."/>
            <person name="Bouchez O."/>
            <person name="Roques C."/>
            <person name="Iampietro C."/>
            <person name="Lluch J."/>
            <person name="Castinel A."/>
            <person name="Donnadieu C."/>
            <person name="Desvignes T."/>
            <person name="Floi Bucao C."/>
            <person name="Jouanno E."/>
            <person name="Wen M."/>
            <person name="Mejri S."/>
            <person name="Dirks R."/>
            <person name="Jansen H."/>
            <person name="Henkel C."/>
            <person name="Chen W.J."/>
            <person name="Zahm M."/>
            <person name="Cabau C."/>
            <person name="Klopp C."/>
            <person name="Thompson A.W."/>
            <person name="Robinson-Rechavi M."/>
            <person name="Braasch I."/>
            <person name="Lecointre G."/>
            <person name="Bobe J."/>
            <person name="Postlethwait J.H."/>
            <person name="Berthelot C."/>
            <person name="Roest Crollius H."/>
            <person name="Guiguen Y."/>
        </authorList>
    </citation>
    <scope>NUCLEOTIDE SEQUENCE</scope>
    <source>
        <strain evidence="5">Concon-B</strain>
    </source>
</reference>
<dbReference type="Pfam" id="PF02825">
    <property type="entry name" value="WWE"/>
    <property type="match status" value="1"/>
</dbReference>
<dbReference type="Gene3D" id="3.30.720.50">
    <property type="match status" value="1"/>
</dbReference>
<dbReference type="GO" id="GO:0005634">
    <property type="term" value="C:nucleus"/>
    <property type="evidence" value="ECO:0007669"/>
    <property type="project" value="UniProtKB-SubCell"/>
</dbReference>
<evidence type="ECO:0000256" key="2">
    <source>
        <dbReference type="ARBA" id="ARBA00023242"/>
    </source>
</evidence>
<sequence>MPYKWEVRNGDSWTALPDNEEIERDFCDPSNVDSRGVQPVYFDTMTRGPTQVRRLSTVSSVVQPNFILTTTWAWFWQDEHNNWIQYSSVEGQHGLSSITSEDLERKYQEDSRAVMEFTAGSHAFKLSFPGIKMEGRTERQASVGYNLIFIGIITPLRQVSCRGHRHTLSRSIDWTARRNTEIHGHG</sequence>
<evidence type="ECO:0000313" key="6">
    <source>
        <dbReference type="Proteomes" id="UP001152803"/>
    </source>
</evidence>
<dbReference type="PANTHER" id="PTHR45740">
    <property type="entry name" value="POLY [ADP-RIBOSE] POLYMERASE"/>
    <property type="match status" value="1"/>
</dbReference>
<comment type="subcellular location">
    <subcellularLocation>
        <location evidence="1">Nucleus</location>
    </subcellularLocation>
</comment>